<dbReference type="InterPro" id="IPR001357">
    <property type="entry name" value="BRCT_dom"/>
</dbReference>
<dbReference type="GO" id="GO:0000463">
    <property type="term" value="P:maturation of LSU-rRNA from tricistronic rRNA transcript (SSU-rRNA, 5.8S rRNA, LSU-rRNA)"/>
    <property type="evidence" value="ECO:0007669"/>
    <property type="project" value="UniProtKB-UniRule"/>
</dbReference>
<evidence type="ECO:0000256" key="2">
    <source>
        <dbReference type="ARBA" id="ARBA00022552"/>
    </source>
</evidence>
<dbReference type="Proteomes" id="UP001497744">
    <property type="component" value="Unassembled WGS sequence"/>
</dbReference>
<gene>
    <name evidence="7" type="ORF">BcabD6B2_38740</name>
</gene>
<protein>
    <recommendedName>
        <fullName evidence="4">Pescadillo homolog</fullName>
    </recommendedName>
</protein>
<dbReference type="InterPro" id="IPR010613">
    <property type="entry name" value="PES"/>
</dbReference>
<dbReference type="GO" id="GO:0000466">
    <property type="term" value="P:maturation of 5.8S rRNA from tricistronic rRNA transcript (SSU-rRNA, 5.8S rRNA, LSU-rRNA)"/>
    <property type="evidence" value="ECO:0007669"/>
    <property type="project" value="UniProtKB-UniRule"/>
</dbReference>
<organism evidence="7 8">
    <name type="scientific">Babesia caballi</name>
    <dbReference type="NCBI Taxonomy" id="5871"/>
    <lineage>
        <taxon>Eukaryota</taxon>
        <taxon>Sar</taxon>
        <taxon>Alveolata</taxon>
        <taxon>Apicomplexa</taxon>
        <taxon>Aconoidasida</taxon>
        <taxon>Piroplasmida</taxon>
        <taxon>Babesiidae</taxon>
        <taxon>Babesia</taxon>
    </lineage>
</organism>
<dbReference type="HAMAP" id="MF_03028">
    <property type="entry name" value="Pescadillo"/>
    <property type="match status" value="1"/>
</dbReference>
<evidence type="ECO:0000313" key="8">
    <source>
        <dbReference type="Proteomes" id="UP001497744"/>
    </source>
</evidence>
<evidence type="ECO:0000313" key="7">
    <source>
        <dbReference type="EMBL" id="GIX64439.1"/>
    </source>
</evidence>
<keyword evidence="3 4" id="KW-0539">Nucleus</keyword>
<dbReference type="GO" id="GO:0030687">
    <property type="term" value="C:preribosome, large subunit precursor"/>
    <property type="evidence" value="ECO:0007669"/>
    <property type="project" value="UniProtKB-UniRule"/>
</dbReference>
<dbReference type="GO" id="GO:0043021">
    <property type="term" value="F:ribonucleoprotein complex binding"/>
    <property type="evidence" value="ECO:0007669"/>
    <property type="project" value="UniProtKB-UniRule"/>
</dbReference>
<evidence type="ECO:0000256" key="4">
    <source>
        <dbReference type="HAMAP-Rule" id="MF_03028"/>
    </source>
</evidence>
<comment type="subcellular location">
    <subcellularLocation>
        <location evidence="4">Nucleus</location>
        <location evidence="4">Nucleolus</location>
    </subcellularLocation>
    <subcellularLocation>
        <location evidence="4">Nucleus</location>
        <location evidence="4">Nucleoplasm</location>
    </subcellularLocation>
</comment>
<dbReference type="GeneID" id="94195920"/>
<dbReference type="EMBL" id="BPLF01000003">
    <property type="protein sequence ID" value="GIX64439.1"/>
    <property type="molecule type" value="Genomic_DNA"/>
</dbReference>
<dbReference type="InterPro" id="IPR036420">
    <property type="entry name" value="BRCT_dom_sf"/>
</dbReference>
<dbReference type="PROSITE" id="PS50172">
    <property type="entry name" value="BRCT"/>
    <property type="match status" value="1"/>
</dbReference>
<accession>A0AAV4M0W7</accession>
<name>A0AAV4M0W7_BABCB</name>
<feature type="domain" description="BRCT" evidence="6">
    <location>
        <begin position="279"/>
        <end position="358"/>
    </location>
</feature>
<feature type="compositionally biased region" description="Basic residues" evidence="5">
    <location>
        <begin position="469"/>
        <end position="480"/>
    </location>
</feature>
<comment type="similarity">
    <text evidence="4">Belongs to the pescadillo family.</text>
</comment>
<dbReference type="Pfam" id="PF06732">
    <property type="entry name" value="Pescadillo_N"/>
    <property type="match status" value="1"/>
</dbReference>
<dbReference type="GO" id="GO:0070545">
    <property type="term" value="C:PeBoW complex"/>
    <property type="evidence" value="ECO:0007669"/>
    <property type="project" value="TreeGrafter"/>
</dbReference>
<dbReference type="SMART" id="SM00292">
    <property type="entry name" value="BRCT"/>
    <property type="match status" value="1"/>
</dbReference>
<keyword evidence="2 4" id="KW-0698">rRNA processing</keyword>
<evidence type="ECO:0000259" key="6">
    <source>
        <dbReference type="PROSITE" id="PS50172"/>
    </source>
</evidence>
<sequence length="480" mass="54225">MTLKKAPNKEGATRNYITRSQALKRLQVSLADFQRLCILKGVYPRDVARGGTLTSKGINRKKLKKDKIYYHVNDVRYLAAGELLNKFRDISAHLKRHRKLVMRGEKYDAKLASQKKPRYTLAAVVKERCPALVNAVADLDDAVSTIAAVAALPADNKRGIDPKVVDACQLHLQHYLKYVSETRCLRKTFISIKGFYFQAEILGETVTWILPHCFSQELPEEVDFKVIATFVEYYIELLKLVNFKLYSMAGLTYPPVLKPEFVNVAKEFVHMDVAGGTAVTEGVFSGLRFFISPEVPLVPAALVVISAGGALSDFDNATHVIIDRPVKEVDSTKDYVQPQYVFDCLNCGIPLPVQQYAPGVPLPHHLSPFVDDLAVPDRQVELDRLIQEASQRGLTNDDPEDLKTQRMKFQEEIKKETGMVSAEPPSPIWPQTEEMKEMSKALMPKKTRRLLSKIEYGEKRKAEAAEKLRQKKQVIKNKLK</sequence>
<evidence type="ECO:0000256" key="5">
    <source>
        <dbReference type="SAM" id="MobiDB-lite"/>
    </source>
</evidence>
<evidence type="ECO:0000256" key="3">
    <source>
        <dbReference type="ARBA" id="ARBA00023242"/>
    </source>
</evidence>
<keyword evidence="1 4" id="KW-0690">Ribosome biogenesis</keyword>
<reference evidence="7 8" key="1">
    <citation type="submission" date="2021-06" db="EMBL/GenBank/DDBJ databases">
        <title>Genome sequence of Babesia caballi.</title>
        <authorList>
            <person name="Yamagishi J."/>
            <person name="Kidaka T."/>
            <person name="Ochi A."/>
        </authorList>
    </citation>
    <scope>NUCLEOTIDE SEQUENCE [LARGE SCALE GENOMIC DNA]</scope>
    <source>
        <strain evidence="7">USDA-D6B2</strain>
    </source>
</reference>
<proteinExistence type="inferred from homology"/>
<dbReference type="PANTHER" id="PTHR12221:SF6">
    <property type="entry name" value="PESCADILLO HOMOLOG"/>
    <property type="match status" value="1"/>
</dbReference>
<evidence type="ECO:0000256" key="1">
    <source>
        <dbReference type="ARBA" id="ARBA00022517"/>
    </source>
</evidence>
<feature type="region of interest" description="Disordered" evidence="5">
    <location>
        <begin position="461"/>
        <end position="480"/>
    </location>
</feature>
<dbReference type="AlphaFoldDB" id="A0AAV4M0W7"/>
<comment type="function">
    <text evidence="4">Required for maturation of ribosomal RNAs and formation of the large ribosomal subunit.</text>
</comment>
<dbReference type="PANTHER" id="PTHR12221">
    <property type="entry name" value="PESCADILLO - RELATED"/>
    <property type="match status" value="1"/>
</dbReference>
<dbReference type="RefSeq" id="XP_067716508.1">
    <property type="nucleotide sequence ID" value="XM_067860407.1"/>
</dbReference>
<dbReference type="Gene3D" id="3.40.50.10190">
    <property type="entry name" value="BRCT domain"/>
    <property type="match status" value="1"/>
</dbReference>
<dbReference type="SUPFAM" id="SSF52113">
    <property type="entry name" value="BRCT domain"/>
    <property type="match status" value="1"/>
</dbReference>
<dbReference type="GO" id="GO:0005654">
    <property type="term" value="C:nucleoplasm"/>
    <property type="evidence" value="ECO:0007669"/>
    <property type="project" value="UniProtKB-SubCell"/>
</dbReference>
<comment type="caution">
    <text evidence="7">The sequence shown here is derived from an EMBL/GenBank/DDBJ whole genome shotgun (WGS) entry which is preliminary data.</text>
</comment>
<keyword evidence="8" id="KW-1185">Reference proteome</keyword>
<dbReference type="GO" id="GO:0003723">
    <property type="term" value="F:RNA binding"/>
    <property type="evidence" value="ECO:0007669"/>
    <property type="project" value="TreeGrafter"/>
</dbReference>